<dbReference type="InterPro" id="IPR008279">
    <property type="entry name" value="PEP-util_enz_mobile_dom"/>
</dbReference>
<dbReference type="Gene3D" id="3.50.30.10">
    <property type="entry name" value="Phosphohistidine domain"/>
    <property type="match status" value="1"/>
</dbReference>
<name>A0A1F4YCK3_9BACT</name>
<dbReference type="InterPro" id="IPR036637">
    <property type="entry name" value="Phosphohistidine_dom_sf"/>
</dbReference>
<dbReference type="PANTHER" id="PTHR43615:SF1">
    <property type="entry name" value="PPDK_N DOMAIN-CONTAINING PROTEIN"/>
    <property type="match status" value="1"/>
</dbReference>
<reference evidence="2 3" key="1">
    <citation type="journal article" date="2016" name="Nat. Commun.">
        <title>Thousands of microbial genomes shed light on interconnected biogeochemical processes in an aquifer system.</title>
        <authorList>
            <person name="Anantharaman K."/>
            <person name="Brown C.T."/>
            <person name="Hug L.A."/>
            <person name="Sharon I."/>
            <person name="Castelle C.J."/>
            <person name="Probst A.J."/>
            <person name="Thomas B.C."/>
            <person name="Singh A."/>
            <person name="Wilkins M.J."/>
            <person name="Karaoz U."/>
            <person name="Brodie E.L."/>
            <person name="Williams K.H."/>
            <person name="Hubbard S.S."/>
            <person name="Banfield J.F."/>
        </authorList>
    </citation>
    <scope>NUCLEOTIDE SEQUENCE [LARGE SCALE GENOMIC DNA]</scope>
</reference>
<feature type="domain" description="PEP-utilising enzyme mobile" evidence="1">
    <location>
        <begin position="31"/>
        <end position="102"/>
    </location>
</feature>
<proteinExistence type="predicted"/>
<accession>A0A1F4YCK3</accession>
<comment type="caution">
    <text evidence="2">The sequence shown here is derived from an EMBL/GenBank/DDBJ whole genome shotgun (WGS) entry which is preliminary data.</text>
</comment>
<evidence type="ECO:0000259" key="1">
    <source>
        <dbReference type="Pfam" id="PF00391"/>
    </source>
</evidence>
<dbReference type="EMBL" id="MEXH01000030">
    <property type="protein sequence ID" value="OGC91710.1"/>
    <property type="molecule type" value="Genomic_DNA"/>
</dbReference>
<gene>
    <name evidence="2" type="ORF">A2876_04465</name>
</gene>
<evidence type="ECO:0000313" key="3">
    <source>
        <dbReference type="Proteomes" id="UP000178176"/>
    </source>
</evidence>
<dbReference type="InterPro" id="IPR051549">
    <property type="entry name" value="PEP_Utilizing_Enz"/>
</dbReference>
<sequence>MNKTIKGIPGSGGTFTGKVRIIIDEKHINEFKAGEILVTRQTSPAWTPLFMAAKAVVTEVGGSLSHAAIVAREYGIPAVVGIRGITGELETGQQIEVNGTSGEIKVFE</sequence>
<dbReference type="AlphaFoldDB" id="A0A1F4YCK3"/>
<protein>
    <recommendedName>
        <fullName evidence="1">PEP-utilising enzyme mobile domain-containing protein</fullName>
    </recommendedName>
</protein>
<dbReference type="PANTHER" id="PTHR43615">
    <property type="entry name" value="PHOSPHOENOLPYRUVATE SYNTHASE-RELATED"/>
    <property type="match status" value="1"/>
</dbReference>
<dbReference type="GO" id="GO:0016772">
    <property type="term" value="F:transferase activity, transferring phosphorus-containing groups"/>
    <property type="evidence" value="ECO:0007669"/>
    <property type="project" value="InterPro"/>
</dbReference>
<organism evidence="2 3">
    <name type="scientific">Candidatus Amesbacteria bacterium RIFCSPHIGHO2_01_FULL_48_32b</name>
    <dbReference type="NCBI Taxonomy" id="1797253"/>
    <lineage>
        <taxon>Bacteria</taxon>
        <taxon>Candidatus Amesiibacteriota</taxon>
    </lineage>
</organism>
<dbReference type="Pfam" id="PF00391">
    <property type="entry name" value="PEP-utilizers"/>
    <property type="match status" value="1"/>
</dbReference>
<evidence type="ECO:0000313" key="2">
    <source>
        <dbReference type="EMBL" id="OGC91710.1"/>
    </source>
</evidence>
<dbReference type="SUPFAM" id="SSF52009">
    <property type="entry name" value="Phosphohistidine domain"/>
    <property type="match status" value="1"/>
</dbReference>
<dbReference type="Proteomes" id="UP000178176">
    <property type="component" value="Unassembled WGS sequence"/>
</dbReference>